<dbReference type="AlphaFoldDB" id="M5S3N1"/>
<dbReference type="EMBL" id="ANOG01000132">
    <property type="protein sequence ID" value="EMI22237.1"/>
    <property type="molecule type" value="Genomic_DNA"/>
</dbReference>
<name>M5S3N1_9BACT</name>
<sequence length="124" mass="14468">MLSICSRSYCNTFRLCEQRGLIINERPSSSKKCNQEAQGRRSRRWIGINVAHAIDAFGRKSIKTGEQDRENESAHHVSLNHCGCSHRTRSRAQSPLRRFCAATRFLLRFACRVRAESEFRWQQR</sequence>
<evidence type="ECO:0000313" key="2">
    <source>
        <dbReference type="Proteomes" id="UP000011991"/>
    </source>
</evidence>
<evidence type="ECO:0000313" key="1">
    <source>
        <dbReference type="EMBL" id="EMI22237.1"/>
    </source>
</evidence>
<dbReference type="Proteomes" id="UP000011991">
    <property type="component" value="Unassembled WGS sequence"/>
</dbReference>
<dbReference type="PATRIC" id="fig|1265738.3.peg.831"/>
<gene>
    <name evidence="1" type="ORF">RMSM_00835</name>
</gene>
<reference evidence="1 2" key="1">
    <citation type="journal article" date="2013" name="Mar. Genomics">
        <title>Expression of sulfatases in Rhodopirellula baltica and the diversity of sulfatases in the genus Rhodopirellula.</title>
        <authorList>
            <person name="Wegner C.E."/>
            <person name="Richter-Heitmann T."/>
            <person name="Klindworth A."/>
            <person name="Klockow C."/>
            <person name="Richter M."/>
            <person name="Achstetter T."/>
            <person name="Glockner F.O."/>
            <person name="Harder J."/>
        </authorList>
    </citation>
    <scope>NUCLEOTIDE SEQUENCE [LARGE SCALE GENOMIC DNA]</scope>
    <source>
        <strain evidence="1 2">SM1</strain>
    </source>
</reference>
<proteinExistence type="predicted"/>
<organism evidence="1 2">
    <name type="scientific">Rhodopirellula maiorica SM1</name>
    <dbReference type="NCBI Taxonomy" id="1265738"/>
    <lineage>
        <taxon>Bacteria</taxon>
        <taxon>Pseudomonadati</taxon>
        <taxon>Planctomycetota</taxon>
        <taxon>Planctomycetia</taxon>
        <taxon>Pirellulales</taxon>
        <taxon>Pirellulaceae</taxon>
        <taxon>Novipirellula</taxon>
    </lineage>
</organism>
<keyword evidence="2" id="KW-1185">Reference proteome</keyword>
<comment type="caution">
    <text evidence="1">The sequence shown here is derived from an EMBL/GenBank/DDBJ whole genome shotgun (WGS) entry which is preliminary data.</text>
</comment>
<accession>M5S3N1</accession>
<protein>
    <submittedName>
        <fullName evidence="1">Uncharacterized protein</fullName>
    </submittedName>
</protein>